<keyword evidence="6" id="KW-0762">Sugar transport</keyword>
<evidence type="ECO:0000313" key="6">
    <source>
        <dbReference type="EMBL" id="MDQ0933211.1"/>
    </source>
</evidence>
<organism evidence="6 7">
    <name type="scientific">Streptomyces turgidiscabies</name>
    <dbReference type="NCBI Taxonomy" id="85558"/>
    <lineage>
        <taxon>Bacteria</taxon>
        <taxon>Bacillati</taxon>
        <taxon>Actinomycetota</taxon>
        <taxon>Actinomycetes</taxon>
        <taxon>Kitasatosporales</taxon>
        <taxon>Streptomycetaceae</taxon>
        <taxon>Streptomyces</taxon>
    </lineage>
</organism>
<dbReference type="EMBL" id="JAUSZS010000004">
    <property type="protein sequence ID" value="MDQ0933211.1"/>
    <property type="molecule type" value="Genomic_DNA"/>
</dbReference>
<evidence type="ECO:0000313" key="7">
    <source>
        <dbReference type="Proteomes" id="UP001223072"/>
    </source>
</evidence>
<dbReference type="Proteomes" id="UP001223072">
    <property type="component" value="Unassembled WGS sequence"/>
</dbReference>
<proteinExistence type="predicted"/>
<evidence type="ECO:0000256" key="5">
    <source>
        <dbReference type="ARBA" id="ARBA00023288"/>
    </source>
</evidence>
<keyword evidence="6" id="KW-0813">Transport</keyword>
<evidence type="ECO:0000256" key="2">
    <source>
        <dbReference type="ARBA" id="ARBA00022729"/>
    </source>
</evidence>
<dbReference type="InterPro" id="IPR050490">
    <property type="entry name" value="Bact_solute-bd_prot1"/>
</dbReference>
<dbReference type="Gene3D" id="3.40.190.10">
    <property type="entry name" value="Periplasmic binding protein-like II"/>
    <property type="match status" value="1"/>
</dbReference>
<protein>
    <submittedName>
        <fullName evidence="6">Multiple sugar transport system substrate-binding protein</fullName>
    </submittedName>
</protein>
<keyword evidence="1" id="KW-1003">Cell membrane</keyword>
<reference evidence="6 7" key="1">
    <citation type="submission" date="2023-07" db="EMBL/GenBank/DDBJ databases">
        <title>Comparative genomics of wheat-associated soil bacteria to identify genetic determinants of phenazine resistance.</title>
        <authorList>
            <person name="Mouncey N."/>
        </authorList>
    </citation>
    <scope>NUCLEOTIDE SEQUENCE [LARGE SCALE GENOMIC DNA]</scope>
    <source>
        <strain evidence="6 7">W2I16</strain>
    </source>
</reference>
<gene>
    <name evidence="6" type="ORF">QFZ49_003151</name>
</gene>
<sequence>MSGVIGVIGRSRHRVTRLCAALVVPVAALTACGGDGGGSPQGEGGSGKGDITIWAHQGQASEDKVLQNTVASFNKAQSDVKATLKLIPANDYTKTITATQASELPDVLEFDGPTMANFVYNQKLTPISSYVSSKTVGNATDAIKNQGTANGKLYGLGMYDSALGLYGNKNLLDSAGVDYPKSLSEAWTADEFDNALKKLAAKDSDGKVLDIQEADGLGTEWGTYGFSPILWSAGGKLIQDNKATGVLDTPDAVAAFKKFQSWKPYIDPNTDGNAMTSRRVGLSWVGHWLYPAYSKALGSDLVIMPLPDFGLGPKTGQGSWAWGMGAQTKNGKAAGTFLDYLLGDERVKAMTDANGAPPGTRSVLATSPLYKTGGPLHLFAEQLDKSCGDSDITKSCVAVTRPVTAGYPVITSEFGSAVNSIYGGADPKSALSRAARAIDRDYADNDDYKLN</sequence>
<keyword evidence="5" id="KW-0449">Lipoprotein</keyword>
<keyword evidence="4" id="KW-0564">Palmitate</keyword>
<dbReference type="SUPFAM" id="SSF53850">
    <property type="entry name" value="Periplasmic binding protein-like II"/>
    <property type="match status" value="1"/>
</dbReference>
<dbReference type="RefSeq" id="WP_307627054.1">
    <property type="nucleotide sequence ID" value="NZ_JAUSZS010000004.1"/>
</dbReference>
<evidence type="ECO:0000256" key="4">
    <source>
        <dbReference type="ARBA" id="ARBA00023139"/>
    </source>
</evidence>
<accession>A0ABU0RML9</accession>
<keyword evidence="7" id="KW-1185">Reference proteome</keyword>
<keyword evidence="3" id="KW-0472">Membrane</keyword>
<dbReference type="InterPro" id="IPR006059">
    <property type="entry name" value="SBP"/>
</dbReference>
<comment type="caution">
    <text evidence="6">The sequence shown here is derived from an EMBL/GenBank/DDBJ whole genome shotgun (WGS) entry which is preliminary data.</text>
</comment>
<evidence type="ECO:0000256" key="1">
    <source>
        <dbReference type="ARBA" id="ARBA00022475"/>
    </source>
</evidence>
<dbReference type="PANTHER" id="PTHR43649">
    <property type="entry name" value="ARABINOSE-BINDING PROTEIN-RELATED"/>
    <property type="match status" value="1"/>
</dbReference>
<keyword evidence="2" id="KW-0732">Signal</keyword>
<name>A0ABU0RML9_9ACTN</name>
<dbReference type="Pfam" id="PF13416">
    <property type="entry name" value="SBP_bac_8"/>
    <property type="match status" value="1"/>
</dbReference>
<dbReference type="CDD" id="cd13585">
    <property type="entry name" value="PBP2_TMBP_like"/>
    <property type="match status" value="1"/>
</dbReference>
<dbReference type="PANTHER" id="PTHR43649:SF33">
    <property type="entry name" value="POLYGALACTURONAN_RHAMNOGALACTURONAN-BINDING PROTEIN YTCQ"/>
    <property type="match status" value="1"/>
</dbReference>
<evidence type="ECO:0000256" key="3">
    <source>
        <dbReference type="ARBA" id="ARBA00023136"/>
    </source>
</evidence>